<evidence type="ECO:0000259" key="10">
    <source>
        <dbReference type="SMART" id="SM00849"/>
    </source>
</evidence>
<name>A0A174XBQ7_PARDI</name>
<evidence type="ECO:0000256" key="1">
    <source>
        <dbReference type="ARBA" id="ARBA00001947"/>
    </source>
</evidence>
<dbReference type="InterPro" id="IPR036527">
    <property type="entry name" value="SCP2_sterol-bd_dom_sf"/>
</dbReference>
<evidence type="ECO:0000313" key="16">
    <source>
        <dbReference type="Proteomes" id="UP000471216"/>
    </source>
</evidence>
<evidence type="ECO:0000313" key="15">
    <source>
        <dbReference type="Proteomes" id="UP000450599"/>
    </source>
</evidence>
<evidence type="ECO:0000256" key="7">
    <source>
        <dbReference type="ARBA" id="ARBA00068034"/>
    </source>
</evidence>
<dbReference type="InterPro" id="IPR001279">
    <property type="entry name" value="Metallo-B-lactamas"/>
</dbReference>
<dbReference type="Gene3D" id="3.60.15.30">
    <property type="entry name" value="Metallo-beta-lactamase domain"/>
    <property type="match status" value="1"/>
</dbReference>
<dbReference type="SMART" id="SM00849">
    <property type="entry name" value="Lactamase_B"/>
    <property type="match status" value="1"/>
</dbReference>
<dbReference type="GO" id="GO:0046872">
    <property type="term" value="F:metal ion binding"/>
    <property type="evidence" value="ECO:0007669"/>
    <property type="project" value="UniProtKB-KW"/>
</dbReference>
<dbReference type="PANTHER" id="PTHR43223">
    <property type="entry name" value="ALKYL/ARYL-SULFATASE"/>
    <property type="match status" value="1"/>
</dbReference>
<reference evidence="11 14" key="1">
    <citation type="submission" date="2015-09" db="EMBL/GenBank/DDBJ databases">
        <authorList>
            <consortium name="Pathogen Informatics"/>
        </authorList>
    </citation>
    <scope>NUCLEOTIDE SEQUENCE [LARGE SCALE GENOMIC DNA]</scope>
    <source>
        <strain evidence="11 14">2789STDY5834948</strain>
    </source>
</reference>
<dbReference type="Pfam" id="PF14864">
    <property type="entry name" value="Alkyl_sulf_C"/>
    <property type="match status" value="1"/>
</dbReference>
<comment type="cofactor">
    <cofactor evidence="1">
        <name>Zn(2+)</name>
        <dbReference type="ChEBI" id="CHEBI:29105"/>
    </cofactor>
</comment>
<dbReference type="SUPFAM" id="SSF55718">
    <property type="entry name" value="SCP-like"/>
    <property type="match status" value="1"/>
</dbReference>
<dbReference type="Gene3D" id="3.30.1050.10">
    <property type="entry name" value="SCP2 sterol-binding domain"/>
    <property type="match status" value="1"/>
</dbReference>
<dbReference type="Proteomes" id="UP000450599">
    <property type="component" value="Unassembled WGS sequence"/>
</dbReference>
<evidence type="ECO:0000313" key="13">
    <source>
        <dbReference type="EMBL" id="MRZ08220.1"/>
    </source>
</evidence>
<feature type="domain" description="Metallo-beta-lactamase" evidence="10">
    <location>
        <begin position="122"/>
        <end position="344"/>
    </location>
</feature>
<comment type="similarity">
    <text evidence="5">Belongs to the metallo-beta-lactamase superfamily. Type III sulfatase family.</text>
</comment>
<dbReference type="Gene3D" id="1.25.40.880">
    <property type="entry name" value="Alkyl sulfatase, dimerisation domain"/>
    <property type="match status" value="1"/>
</dbReference>
<dbReference type="GO" id="GO:0018741">
    <property type="term" value="F:linear primary-alkylsulfatase activity"/>
    <property type="evidence" value="ECO:0007669"/>
    <property type="project" value="UniProtKB-EC"/>
</dbReference>
<evidence type="ECO:0000313" key="14">
    <source>
        <dbReference type="Proteomes" id="UP000095332"/>
    </source>
</evidence>
<dbReference type="InterPro" id="IPR044097">
    <property type="entry name" value="Bds1/SdsA1_MBL-fold"/>
</dbReference>
<evidence type="ECO:0000256" key="9">
    <source>
        <dbReference type="SAM" id="SignalP"/>
    </source>
</evidence>
<feature type="signal peptide" evidence="9">
    <location>
        <begin position="1"/>
        <end position="21"/>
    </location>
</feature>
<dbReference type="GO" id="GO:0018909">
    <property type="term" value="P:dodecyl sulfate metabolic process"/>
    <property type="evidence" value="ECO:0007669"/>
    <property type="project" value="InterPro"/>
</dbReference>
<evidence type="ECO:0000256" key="2">
    <source>
        <dbReference type="ARBA" id="ARBA00022723"/>
    </source>
</evidence>
<dbReference type="InterPro" id="IPR036866">
    <property type="entry name" value="RibonucZ/Hydroxyglut_hydro"/>
</dbReference>
<evidence type="ECO:0000256" key="8">
    <source>
        <dbReference type="ARBA" id="ARBA00075789"/>
    </source>
</evidence>
<dbReference type="CDD" id="cd07710">
    <property type="entry name" value="arylsulfatase_Sdsa1-like_MBL-fold"/>
    <property type="match status" value="1"/>
</dbReference>
<feature type="chain" id="PRO_5033254644" description="Linear primary-alkylsulfatase" evidence="9">
    <location>
        <begin position="22"/>
        <end position="651"/>
    </location>
</feature>
<dbReference type="FunFam" id="1.25.40.880:FF:000001">
    <property type="entry name" value="SDS hydrolase SdsA1"/>
    <property type="match status" value="1"/>
</dbReference>
<dbReference type="InterPro" id="IPR029228">
    <property type="entry name" value="Alkyl_sulf_dimr"/>
</dbReference>
<dbReference type="PANTHER" id="PTHR43223:SF1">
    <property type="entry name" value="ALKYL_ARYL-SULFATASE BDS1"/>
    <property type="match status" value="1"/>
</dbReference>
<dbReference type="RefSeq" id="WP_057329342.1">
    <property type="nucleotide sequence ID" value="NZ_CZBM01000019.1"/>
</dbReference>
<evidence type="ECO:0000256" key="3">
    <source>
        <dbReference type="ARBA" id="ARBA00022801"/>
    </source>
</evidence>
<gene>
    <name evidence="11" type="ORF">ERS852560_03757</name>
    <name evidence="13" type="ORF">GKD54_18840</name>
    <name evidence="12" type="ORF">GKD58_19080</name>
</gene>
<evidence type="ECO:0000313" key="12">
    <source>
        <dbReference type="EMBL" id="MRY86322.1"/>
    </source>
</evidence>
<keyword evidence="9" id="KW-0732">Signal</keyword>
<dbReference type="Pfam" id="PF14863">
    <property type="entry name" value="Alkyl_sulf_dimr"/>
    <property type="match status" value="1"/>
</dbReference>
<proteinExistence type="inferred from homology"/>
<dbReference type="GO" id="GO:0046983">
    <property type="term" value="F:protein dimerization activity"/>
    <property type="evidence" value="ECO:0007669"/>
    <property type="project" value="InterPro"/>
</dbReference>
<evidence type="ECO:0000313" key="11">
    <source>
        <dbReference type="EMBL" id="CUQ52429.1"/>
    </source>
</evidence>
<dbReference type="Proteomes" id="UP000471216">
    <property type="component" value="Unassembled WGS sequence"/>
</dbReference>
<dbReference type="EMBL" id="WKMX01000020">
    <property type="protein sequence ID" value="MRZ08220.1"/>
    <property type="molecule type" value="Genomic_DNA"/>
</dbReference>
<dbReference type="Pfam" id="PF00753">
    <property type="entry name" value="Lactamase_B"/>
    <property type="match status" value="1"/>
</dbReference>
<dbReference type="FunFam" id="3.60.15.30:FF:000001">
    <property type="entry name" value="Alkyl/aryl-sulfatase BDS1"/>
    <property type="match status" value="1"/>
</dbReference>
<dbReference type="SUPFAM" id="SSF56281">
    <property type="entry name" value="Metallo-hydrolase/oxidoreductase"/>
    <property type="match status" value="1"/>
</dbReference>
<evidence type="ECO:0000256" key="4">
    <source>
        <dbReference type="ARBA" id="ARBA00022833"/>
    </source>
</evidence>
<keyword evidence="2" id="KW-0479">Metal-binding</keyword>
<organism evidence="11 14">
    <name type="scientific">Parabacteroides distasonis</name>
    <dbReference type="NCBI Taxonomy" id="823"/>
    <lineage>
        <taxon>Bacteria</taxon>
        <taxon>Pseudomonadati</taxon>
        <taxon>Bacteroidota</taxon>
        <taxon>Bacteroidia</taxon>
        <taxon>Bacteroidales</taxon>
        <taxon>Tannerellaceae</taxon>
        <taxon>Parabacteroides</taxon>
    </lineage>
</organism>
<dbReference type="Proteomes" id="UP000095332">
    <property type="component" value="Unassembled WGS sequence"/>
</dbReference>
<evidence type="ECO:0000256" key="5">
    <source>
        <dbReference type="ARBA" id="ARBA00033751"/>
    </source>
</evidence>
<evidence type="ECO:0000256" key="6">
    <source>
        <dbReference type="ARBA" id="ARBA00066568"/>
    </source>
</evidence>
<dbReference type="InterPro" id="IPR029229">
    <property type="entry name" value="Alkyl_sulf_C"/>
</dbReference>
<dbReference type="EC" id="3.1.6.21" evidence="6"/>
<accession>A0A174XBQ7</accession>
<dbReference type="AlphaFoldDB" id="A0A174XBQ7"/>
<keyword evidence="4" id="KW-0862">Zinc</keyword>
<dbReference type="EMBL" id="CZBM01000019">
    <property type="protein sequence ID" value="CUQ52429.1"/>
    <property type="molecule type" value="Genomic_DNA"/>
</dbReference>
<dbReference type="EMBL" id="WKMW01000022">
    <property type="protein sequence ID" value="MRY86322.1"/>
    <property type="molecule type" value="Genomic_DNA"/>
</dbReference>
<dbReference type="InterPro" id="IPR052195">
    <property type="entry name" value="Bact_Alkyl/Aryl-Sulfatase"/>
</dbReference>
<protein>
    <recommendedName>
        <fullName evidence="7">Linear primary-alkylsulfatase</fullName>
        <ecNumber evidence="6">3.1.6.21</ecNumber>
    </recommendedName>
    <alternativeName>
        <fullName evidence="8">Type III linear primary-alkylsulfatase</fullName>
    </alternativeName>
</protein>
<dbReference type="InterPro" id="IPR038536">
    <property type="entry name" value="Alkyl/aryl-sulf_dimr_sf"/>
</dbReference>
<keyword evidence="3 12" id="KW-0378">Hydrolase</keyword>
<reference evidence="15 16" key="2">
    <citation type="journal article" date="2019" name="Nat. Med.">
        <title>A library of human gut bacterial isolates paired with longitudinal multiomics data enables mechanistic microbiome research.</title>
        <authorList>
            <person name="Poyet M."/>
            <person name="Groussin M."/>
            <person name="Gibbons S.M."/>
            <person name="Avila-Pacheco J."/>
            <person name="Jiang X."/>
            <person name="Kearney S.M."/>
            <person name="Perrotta A.R."/>
            <person name="Berdy B."/>
            <person name="Zhao S."/>
            <person name="Lieberman T.D."/>
            <person name="Swanson P.K."/>
            <person name="Smith M."/>
            <person name="Roesemann S."/>
            <person name="Alexander J.E."/>
            <person name="Rich S.A."/>
            <person name="Livny J."/>
            <person name="Vlamakis H."/>
            <person name="Clish C."/>
            <person name="Bullock K."/>
            <person name="Deik A."/>
            <person name="Scott J."/>
            <person name="Pierce K.A."/>
            <person name="Xavier R.J."/>
            <person name="Alm E.J."/>
        </authorList>
    </citation>
    <scope>NUCLEOTIDE SEQUENCE [LARGE SCALE GENOMIC DNA]</scope>
    <source>
        <strain evidence="13 16">BIOML-A10</strain>
        <strain evidence="12 15">BIOML-A11</strain>
    </source>
</reference>
<sequence length="651" mass="73001">MKIRKQFLLLFISTSHLFVYAQNTEPSMFTKEANEQVVKSLPFDNKQDFEDATRGFIATIDESSITDETGKEVYGLTVWDFLRQEAPASANPSLWRQGQLNRIHGLFEVLPGKIYQIRGFDLANMTFIRSDNGWIVIDVLLSKETALAGYNLLKKHVEDLPVKAVIYTHPHVDHFAGIDAILENTPNKPEAIEIIGPKGFFEDAVSENLMAGVAMGRRATYMYGRSLPKNEKGNIGTGLGQTTAAGTTGLVPPTREISEEGETLRIDGVEIVFMSVPGAEAPSEIMMYFPEMKAFCVAEEINRTLHNLLTLRGAKVRNGQLWSKYIDRAITECGDQVEVSFSTHHWPTWGNKNIVAYWEKQRDLYRYLHDQTLHLANQGYTPREIAEMIKLPSSIANEFANRGYYGTVSHNVKAQYQMYFGWFDGIPAHLNPLPPVEEGKKYVEAIGGEDEVMKKAREAYNQGEYRWTATLLNHLVFANPKHKPARQLLADTYAQLGYQAESGPWRNFYLTGAMELTEGIAGKGKANSNRARMSQNLSPEMLFDLLAIQINGEKAADKDLIINIILTDTNEQATLILKNGALSNRIGRLHPAPTVTLEGDKQVIYASLMQPESIAANLQNHKLSVTGKLESLKELFSTFEAPDAYFNIIEP</sequence>